<organism evidence="1 2">
    <name type="scientific">Sphingomonas aerophila</name>
    <dbReference type="NCBI Taxonomy" id="1344948"/>
    <lineage>
        <taxon>Bacteria</taxon>
        <taxon>Pseudomonadati</taxon>
        <taxon>Pseudomonadota</taxon>
        <taxon>Alphaproteobacteria</taxon>
        <taxon>Sphingomonadales</taxon>
        <taxon>Sphingomonadaceae</taxon>
        <taxon>Sphingomonas</taxon>
    </lineage>
</organism>
<name>A0A7W9EVU6_9SPHN</name>
<dbReference type="AlphaFoldDB" id="A0A7W9EVU6"/>
<proteinExistence type="predicted"/>
<evidence type="ECO:0000313" key="1">
    <source>
        <dbReference type="EMBL" id="MBB5716616.1"/>
    </source>
</evidence>
<keyword evidence="2" id="KW-1185">Reference proteome</keyword>
<comment type="caution">
    <text evidence="1">The sequence shown here is derived from an EMBL/GenBank/DDBJ whole genome shotgun (WGS) entry which is preliminary data.</text>
</comment>
<dbReference type="EMBL" id="JACIJK010000012">
    <property type="protein sequence ID" value="MBB5716616.1"/>
    <property type="molecule type" value="Genomic_DNA"/>
</dbReference>
<dbReference type="Proteomes" id="UP000546200">
    <property type="component" value="Unassembled WGS sequence"/>
</dbReference>
<gene>
    <name evidence="1" type="ORF">FHS94_003486</name>
</gene>
<dbReference type="RefSeq" id="WP_184060035.1">
    <property type="nucleotide sequence ID" value="NZ_JACIJK010000012.1"/>
</dbReference>
<sequence>MNDREKVRTLLTSAGMLMEDASARLILQTEVSAVLVGLLRETASSLLTIATAVEVIERRERLSS</sequence>
<evidence type="ECO:0000313" key="2">
    <source>
        <dbReference type="Proteomes" id="UP000546200"/>
    </source>
</evidence>
<accession>A0A7W9EVU6</accession>
<reference evidence="1 2" key="1">
    <citation type="submission" date="2020-08" db="EMBL/GenBank/DDBJ databases">
        <title>Genomic Encyclopedia of Type Strains, Phase IV (KMG-IV): sequencing the most valuable type-strain genomes for metagenomic binning, comparative biology and taxonomic classification.</title>
        <authorList>
            <person name="Goeker M."/>
        </authorList>
    </citation>
    <scope>NUCLEOTIDE SEQUENCE [LARGE SCALE GENOMIC DNA]</scope>
    <source>
        <strain evidence="1 2">DSM 100044</strain>
    </source>
</reference>
<protein>
    <submittedName>
        <fullName evidence="1">Uncharacterized protein</fullName>
    </submittedName>
</protein>